<accession>A0A2H4VSV2</accession>
<keyword evidence="2" id="KW-1185">Reference proteome</keyword>
<gene>
    <name evidence="1" type="ORF">BK009_11200</name>
</gene>
<dbReference type="RefSeq" id="WP_100909591.1">
    <property type="nucleotide sequence ID" value="NZ_CP017768.1"/>
</dbReference>
<evidence type="ECO:0000313" key="1">
    <source>
        <dbReference type="EMBL" id="AUB61183.1"/>
    </source>
</evidence>
<organism evidence="1 2">
    <name type="scientific">Methanobacterium subterraneum</name>
    <dbReference type="NCBI Taxonomy" id="59277"/>
    <lineage>
        <taxon>Archaea</taxon>
        <taxon>Methanobacteriati</taxon>
        <taxon>Methanobacteriota</taxon>
        <taxon>Methanomada group</taxon>
        <taxon>Methanobacteria</taxon>
        <taxon>Methanobacteriales</taxon>
        <taxon>Methanobacteriaceae</taxon>
        <taxon>Methanobacterium</taxon>
    </lineage>
</organism>
<dbReference type="Proteomes" id="UP000232631">
    <property type="component" value="Chromosome"/>
</dbReference>
<sequence length="137" mass="15923">MNNSDLEKNPFDMNMWKNWVEQSPSFFSGLLDKSVIGILIGENEDQIILLEKKNHDMLVKIENPDYMERPVADIIFKIKENTINEIWDDKSFIKFIQLLSNQKIKVYTLRSQSELIGRGHVGFFGRLGLNLGRKSCC</sequence>
<reference evidence="1 2" key="1">
    <citation type="submission" date="2016-10" db="EMBL/GenBank/DDBJ databases">
        <title>Comparative genomics between deep and shallow subseafloor isolates.</title>
        <authorList>
            <person name="Ishii S."/>
            <person name="Miller J.R."/>
            <person name="Sutton G."/>
            <person name="Suzuki S."/>
            <person name="Methe B."/>
            <person name="Inagaki F."/>
            <person name="Imachi H."/>
        </authorList>
    </citation>
    <scope>NUCLEOTIDE SEQUENCE [LARGE SCALE GENOMIC DNA]</scope>
    <source>
        <strain evidence="1 2">A8p</strain>
    </source>
</reference>
<evidence type="ECO:0000313" key="2">
    <source>
        <dbReference type="Proteomes" id="UP000232631"/>
    </source>
</evidence>
<dbReference type="AlphaFoldDB" id="A0A2H4VSV2"/>
<dbReference type="KEGG" id="msub:BK009_11200"/>
<name>A0A2H4VSV2_9EURY</name>
<dbReference type="GeneID" id="35127072"/>
<dbReference type="EMBL" id="CP017768">
    <property type="protein sequence ID" value="AUB61183.1"/>
    <property type="molecule type" value="Genomic_DNA"/>
</dbReference>
<protein>
    <submittedName>
        <fullName evidence="1">Uncharacterized protein</fullName>
    </submittedName>
</protein>
<proteinExistence type="predicted"/>